<dbReference type="AlphaFoldDB" id="A0A6J4NHQ4"/>
<dbReference type="GO" id="GO:0016740">
    <property type="term" value="F:transferase activity"/>
    <property type="evidence" value="ECO:0007669"/>
    <property type="project" value="UniProtKB-KW"/>
</dbReference>
<dbReference type="InterPro" id="IPR011009">
    <property type="entry name" value="Kinase-like_dom_sf"/>
</dbReference>
<dbReference type="InterPro" id="IPR041726">
    <property type="entry name" value="ACAD10_11_N"/>
</dbReference>
<evidence type="ECO:0000259" key="1">
    <source>
        <dbReference type="Pfam" id="PF01636"/>
    </source>
</evidence>
<name>A0A6J4NHQ4_9BACT</name>
<dbReference type="InterPro" id="IPR002575">
    <property type="entry name" value="Aminoglycoside_PTrfase"/>
</dbReference>
<dbReference type="PANTHER" id="PTHR47829">
    <property type="entry name" value="HYDROLASE, PUTATIVE (AFU_ORTHOLOGUE AFUA_1G12880)-RELATED"/>
    <property type="match status" value="1"/>
</dbReference>
<feature type="domain" description="Aminoglycoside phosphotransferase" evidence="1">
    <location>
        <begin position="35"/>
        <end position="261"/>
    </location>
</feature>
<dbReference type="EMBL" id="CADCUR010000065">
    <property type="protein sequence ID" value="CAA9388467.1"/>
    <property type="molecule type" value="Genomic_DNA"/>
</dbReference>
<gene>
    <name evidence="2" type="ORF">AVDCRST_MAG74-942</name>
</gene>
<dbReference type="Gene3D" id="3.30.200.20">
    <property type="entry name" value="Phosphorylase Kinase, domain 1"/>
    <property type="match status" value="1"/>
</dbReference>
<proteinExistence type="predicted"/>
<organism evidence="2">
    <name type="scientific">uncultured Pyrinomonadaceae bacterium</name>
    <dbReference type="NCBI Taxonomy" id="2283094"/>
    <lineage>
        <taxon>Bacteria</taxon>
        <taxon>Pseudomonadati</taxon>
        <taxon>Acidobacteriota</taxon>
        <taxon>Blastocatellia</taxon>
        <taxon>Blastocatellales</taxon>
        <taxon>Pyrinomonadaceae</taxon>
        <taxon>environmental samples</taxon>
    </lineage>
</organism>
<dbReference type="CDD" id="cd05154">
    <property type="entry name" value="ACAD10_11_N-like"/>
    <property type="match status" value="1"/>
</dbReference>
<dbReference type="Gene3D" id="3.90.1200.10">
    <property type="match status" value="1"/>
</dbReference>
<evidence type="ECO:0000313" key="2">
    <source>
        <dbReference type="EMBL" id="CAA9388467.1"/>
    </source>
</evidence>
<dbReference type="InterPro" id="IPR052898">
    <property type="entry name" value="ACAD10-like"/>
</dbReference>
<dbReference type="PANTHER" id="PTHR47829:SF1">
    <property type="entry name" value="HAD FAMILY PHOSPHATASE"/>
    <property type="match status" value="1"/>
</dbReference>
<dbReference type="SUPFAM" id="SSF56112">
    <property type="entry name" value="Protein kinase-like (PK-like)"/>
    <property type="match status" value="1"/>
</dbReference>
<reference evidence="2" key="1">
    <citation type="submission" date="2020-02" db="EMBL/GenBank/DDBJ databases">
        <authorList>
            <person name="Meier V. D."/>
        </authorList>
    </citation>
    <scope>NUCLEOTIDE SEQUENCE</scope>
    <source>
        <strain evidence="2">AVDCRST_MAG74</strain>
    </source>
</reference>
<sequence length="352" mass="40019">MKDTAEIRPGEELNAENLQFFLRQNLGVKTDEIKILQFPAGSSNLTYLVKISAEEYVLRRPPFGNTVVSAHDMKREFDVLSKLSTVYQPAPKPLIFCGDETVIGSEFYLMERRTGLIIRGAAPKILENSPELQRKVCASFIGNLAELHALDYEKIGLGRLGKPEGYARRQVEGWTKRYFNAKTDEHPELETAIEWLDRNVPPKNDGAALIHNDYKFDNVMLNPENMSEIVAVLDWEMTTVGEPLMDLGSSLAYWMSKESGEHLLNMPFNPRVLMENIARDELVEMYENASGRNVSDILFYYVYGTFKLAVIAQQIYARFVKGYTRDKRFAAFNHFVEALGLIAATSIERGKI</sequence>
<keyword evidence="2" id="KW-0808">Transferase</keyword>
<dbReference type="Pfam" id="PF01636">
    <property type="entry name" value="APH"/>
    <property type="match status" value="1"/>
</dbReference>
<protein>
    <submittedName>
        <fullName evidence="2">Acyl-CoA dehydrogenase, putative phosphotransferase</fullName>
    </submittedName>
</protein>
<accession>A0A6J4NHQ4</accession>